<accession>A0A2G9RXZ0</accession>
<keyword evidence="2" id="KW-1185">Reference proteome</keyword>
<dbReference type="Proteomes" id="UP000228934">
    <property type="component" value="Unassembled WGS sequence"/>
</dbReference>
<dbReference type="EMBL" id="KV930202">
    <property type="protein sequence ID" value="PIO32655.1"/>
    <property type="molecule type" value="Genomic_DNA"/>
</dbReference>
<protein>
    <submittedName>
        <fullName evidence="1">Uncharacterized protein</fullName>
    </submittedName>
</protein>
<dbReference type="OrthoDB" id="10020858at2759"/>
<organism evidence="1 2">
    <name type="scientific">Aquarana catesbeiana</name>
    <name type="common">American bullfrog</name>
    <name type="synonym">Rana catesbeiana</name>
    <dbReference type="NCBI Taxonomy" id="8400"/>
    <lineage>
        <taxon>Eukaryota</taxon>
        <taxon>Metazoa</taxon>
        <taxon>Chordata</taxon>
        <taxon>Craniata</taxon>
        <taxon>Vertebrata</taxon>
        <taxon>Euteleostomi</taxon>
        <taxon>Amphibia</taxon>
        <taxon>Batrachia</taxon>
        <taxon>Anura</taxon>
        <taxon>Neobatrachia</taxon>
        <taxon>Ranoidea</taxon>
        <taxon>Ranidae</taxon>
        <taxon>Aquarana</taxon>
    </lineage>
</organism>
<gene>
    <name evidence="1" type="ORF">AB205_0102100</name>
</gene>
<evidence type="ECO:0000313" key="1">
    <source>
        <dbReference type="EMBL" id="PIO32655.1"/>
    </source>
</evidence>
<proteinExistence type="predicted"/>
<evidence type="ECO:0000313" key="2">
    <source>
        <dbReference type="Proteomes" id="UP000228934"/>
    </source>
</evidence>
<feature type="non-terminal residue" evidence="1">
    <location>
        <position position="1"/>
    </location>
</feature>
<name>A0A2G9RXZ0_AQUCT</name>
<sequence length="76" mass="8721">TKDFSALEVRGHKLLDVESPELEDPNHKTSNKLHQALHSGTWKLSSDRQFTRFNKNARLQNSQQSMDGRPVSSFLQ</sequence>
<reference evidence="2" key="1">
    <citation type="journal article" date="2017" name="Nat. Commun.">
        <title>The North American bullfrog draft genome provides insight into hormonal regulation of long noncoding RNA.</title>
        <authorList>
            <person name="Hammond S.A."/>
            <person name="Warren R.L."/>
            <person name="Vandervalk B.P."/>
            <person name="Kucuk E."/>
            <person name="Khan H."/>
            <person name="Gibb E.A."/>
            <person name="Pandoh P."/>
            <person name="Kirk H."/>
            <person name="Zhao Y."/>
            <person name="Jones M."/>
            <person name="Mungall A.J."/>
            <person name="Coope R."/>
            <person name="Pleasance S."/>
            <person name="Moore R.A."/>
            <person name="Holt R.A."/>
            <person name="Round J.M."/>
            <person name="Ohora S."/>
            <person name="Walle B.V."/>
            <person name="Veldhoen N."/>
            <person name="Helbing C.C."/>
            <person name="Birol I."/>
        </authorList>
    </citation>
    <scope>NUCLEOTIDE SEQUENCE [LARGE SCALE GENOMIC DNA]</scope>
</reference>
<dbReference type="AlphaFoldDB" id="A0A2G9RXZ0"/>